<reference evidence="2 3" key="1">
    <citation type="journal article" date="2014" name="Int. J. Syst. Evol. Microbiol.">
        <title>Complete genome sequence of Corynebacterium casei LMG S-19264T (=DSM 44701T), isolated from a smear-ripened cheese.</title>
        <authorList>
            <consortium name="US DOE Joint Genome Institute (JGI-PGF)"/>
            <person name="Walter F."/>
            <person name="Albersmeier A."/>
            <person name="Kalinowski J."/>
            <person name="Ruckert C."/>
        </authorList>
    </citation>
    <scope>NUCLEOTIDE SEQUENCE [LARGE SCALE GENOMIC DNA]</scope>
    <source>
        <strain evidence="2 3">CGMCC 1.9161</strain>
    </source>
</reference>
<organism evidence="2 3">
    <name type="scientific">Salinarimonas ramus</name>
    <dbReference type="NCBI Taxonomy" id="690164"/>
    <lineage>
        <taxon>Bacteria</taxon>
        <taxon>Pseudomonadati</taxon>
        <taxon>Pseudomonadota</taxon>
        <taxon>Alphaproteobacteria</taxon>
        <taxon>Hyphomicrobiales</taxon>
        <taxon>Salinarimonadaceae</taxon>
        <taxon>Salinarimonas</taxon>
    </lineage>
</organism>
<dbReference type="AlphaFoldDB" id="A0A917QDK3"/>
<comment type="caution">
    <text evidence="2">The sequence shown here is derived from an EMBL/GenBank/DDBJ whole genome shotgun (WGS) entry which is preliminary data.</text>
</comment>
<feature type="compositionally biased region" description="Basic and acidic residues" evidence="1">
    <location>
        <begin position="1"/>
        <end position="48"/>
    </location>
</feature>
<keyword evidence="3" id="KW-1185">Reference proteome</keyword>
<accession>A0A917QDK3</accession>
<name>A0A917QDK3_9HYPH</name>
<dbReference type="Proteomes" id="UP000600449">
    <property type="component" value="Unassembled WGS sequence"/>
</dbReference>
<sequence length="76" mass="8170">MGDERKEGSTPPEKHPREEAGERTTQRREDARPEREPPPPAGPHDRPDLVNPDATPGTGALPGRSRRGIDTDPGGG</sequence>
<protein>
    <submittedName>
        <fullName evidence="2">Uncharacterized protein</fullName>
    </submittedName>
</protein>
<proteinExistence type="predicted"/>
<evidence type="ECO:0000313" key="2">
    <source>
        <dbReference type="EMBL" id="GGK45290.1"/>
    </source>
</evidence>
<dbReference type="EMBL" id="BMMF01000011">
    <property type="protein sequence ID" value="GGK45290.1"/>
    <property type="molecule type" value="Genomic_DNA"/>
</dbReference>
<evidence type="ECO:0000256" key="1">
    <source>
        <dbReference type="SAM" id="MobiDB-lite"/>
    </source>
</evidence>
<gene>
    <name evidence="2" type="ORF">GCM10011322_35590</name>
</gene>
<evidence type="ECO:0000313" key="3">
    <source>
        <dbReference type="Proteomes" id="UP000600449"/>
    </source>
</evidence>
<feature type="region of interest" description="Disordered" evidence="1">
    <location>
        <begin position="1"/>
        <end position="76"/>
    </location>
</feature>